<keyword evidence="3" id="KW-1003">Cell membrane</keyword>
<evidence type="ECO:0000313" key="8">
    <source>
        <dbReference type="EMBL" id="KAL1140967.1"/>
    </source>
</evidence>
<sequence>MTEHIIQEWLADYAALSPDEIHSFADTIHHNRDVINAVYAIIEDRQKYNSLIEPVCTTLFGFYRSKEVELQRFTLLFLPTLIYVYLNAVAYGERKSCRGVEALLVGLYNLEAVDDNGQAQNISFRLPSLAQASIYHEPMSLAPASLTESALRRLEECNTKLVRWGPLPQLEKILAQNRLTVMTALFFIYNRHISSLQKHSLDQLCKVSSRLVTQGFNKPEKRVSLGSDIYREEPRIPVTQQFLLEILHSLYYSIFNGDSALALQAVEEVHQRACFQVFTDVLLVTNAIKNSTLRAHPGQSNDAPMGISMAISPLATPSVVSKSMITNASFRTKKLPDDIPIQIGRAEGETGGLGSISEEKEEGGGGGGAAVGGMGDSSSRRSLPKMAVTLGKKTRERLSKSGRGPRLVNGAGQGGDPPPPPDTAEDTTDTDSAVIVITGADNNSTEITHLRKSSNSNVHNSDSARTMQVSSV</sequence>
<dbReference type="AlphaFoldDB" id="A0ABD0Z8U4"/>
<dbReference type="EMBL" id="JBFDAA010000001">
    <property type="protein sequence ID" value="KAL1140967.1"/>
    <property type="molecule type" value="Genomic_DNA"/>
</dbReference>
<evidence type="ECO:0000256" key="4">
    <source>
        <dbReference type="ARBA" id="ARBA00022490"/>
    </source>
</evidence>
<dbReference type="Proteomes" id="UP001558652">
    <property type="component" value="Unassembled WGS sequence"/>
</dbReference>
<feature type="compositionally biased region" description="Gly residues" evidence="7">
    <location>
        <begin position="364"/>
        <end position="375"/>
    </location>
</feature>
<dbReference type="InterPro" id="IPR018619">
    <property type="entry name" value="Hyccin"/>
</dbReference>
<feature type="region of interest" description="Disordered" evidence="7">
    <location>
        <begin position="344"/>
        <end position="472"/>
    </location>
</feature>
<dbReference type="GO" id="GO:0005886">
    <property type="term" value="C:plasma membrane"/>
    <property type="evidence" value="ECO:0007669"/>
    <property type="project" value="UniProtKB-SubCell"/>
</dbReference>
<evidence type="ECO:0000313" key="9">
    <source>
        <dbReference type="Proteomes" id="UP001558652"/>
    </source>
</evidence>
<organism evidence="8 9">
    <name type="scientific">Ranatra chinensis</name>
    <dbReference type="NCBI Taxonomy" id="642074"/>
    <lineage>
        <taxon>Eukaryota</taxon>
        <taxon>Metazoa</taxon>
        <taxon>Ecdysozoa</taxon>
        <taxon>Arthropoda</taxon>
        <taxon>Hexapoda</taxon>
        <taxon>Insecta</taxon>
        <taxon>Pterygota</taxon>
        <taxon>Neoptera</taxon>
        <taxon>Paraneoptera</taxon>
        <taxon>Hemiptera</taxon>
        <taxon>Heteroptera</taxon>
        <taxon>Panheteroptera</taxon>
        <taxon>Nepomorpha</taxon>
        <taxon>Nepidae</taxon>
        <taxon>Ranatrinae</taxon>
        <taxon>Ranatra</taxon>
    </lineage>
</organism>
<feature type="compositionally biased region" description="Polar residues" evidence="7">
    <location>
        <begin position="440"/>
        <end position="472"/>
    </location>
</feature>
<name>A0ABD0Z8U4_9HEMI</name>
<keyword evidence="5" id="KW-0472">Membrane</keyword>
<evidence type="ECO:0000256" key="1">
    <source>
        <dbReference type="ARBA" id="ARBA00004236"/>
    </source>
</evidence>
<evidence type="ECO:0000256" key="5">
    <source>
        <dbReference type="ARBA" id="ARBA00023136"/>
    </source>
</evidence>
<dbReference type="Pfam" id="PF09790">
    <property type="entry name" value="Hyccin"/>
    <property type="match status" value="1"/>
</dbReference>
<dbReference type="PANTHER" id="PTHR31220:SF1">
    <property type="entry name" value="GH21176P"/>
    <property type="match status" value="1"/>
</dbReference>
<reference evidence="8 9" key="1">
    <citation type="submission" date="2024-07" db="EMBL/GenBank/DDBJ databases">
        <title>Chromosome-level genome assembly of the water stick insect Ranatra chinensis (Heteroptera: Nepidae).</title>
        <authorList>
            <person name="Liu X."/>
        </authorList>
    </citation>
    <scope>NUCLEOTIDE SEQUENCE [LARGE SCALE GENOMIC DNA]</scope>
    <source>
        <strain evidence="8">Cailab_2021Rc</strain>
        <tissue evidence="8">Muscle</tissue>
    </source>
</reference>
<proteinExistence type="inferred from homology"/>
<gene>
    <name evidence="8" type="ORF">AAG570_000893</name>
</gene>
<comment type="subcellular location">
    <subcellularLocation>
        <location evidence="1">Cell membrane</location>
    </subcellularLocation>
    <subcellularLocation>
        <location evidence="2">Cytoplasm</location>
        <location evidence="2">Cytosol</location>
    </subcellularLocation>
</comment>
<comment type="caution">
    <text evidence="8">The sequence shown here is derived from an EMBL/GenBank/DDBJ whole genome shotgun (WGS) entry which is preliminary data.</text>
</comment>
<keyword evidence="9" id="KW-1185">Reference proteome</keyword>
<protein>
    <recommendedName>
        <fullName evidence="10">Hyccin</fullName>
    </recommendedName>
</protein>
<evidence type="ECO:0000256" key="7">
    <source>
        <dbReference type="SAM" id="MobiDB-lite"/>
    </source>
</evidence>
<evidence type="ECO:0000256" key="6">
    <source>
        <dbReference type="ARBA" id="ARBA00034482"/>
    </source>
</evidence>
<accession>A0ABD0Z8U4</accession>
<evidence type="ECO:0008006" key="10">
    <source>
        <dbReference type="Google" id="ProtNLM"/>
    </source>
</evidence>
<comment type="similarity">
    <text evidence="6">Belongs to the Hyccin family.</text>
</comment>
<dbReference type="GO" id="GO:0005829">
    <property type="term" value="C:cytosol"/>
    <property type="evidence" value="ECO:0007669"/>
    <property type="project" value="UniProtKB-SubCell"/>
</dbReference>
<evidence type="ECO:0000256" key="2">
    <source>
        <dbReference type="ARBA" id="ARBA00004514"/>
    </source>
</evidence>
<evidence type="ECO:0000256" key="3">
    <source>
        <dbReference type="ARBA" id="ARBA00022475"/>
    </source>
</evidence>
<dbReference type="PANTHER" id="PTHR31220">
    <property type="entry name" value="HYCCIN RELATED"/>
    <property type="match status" value="1"/>
</dbReference>
<keyword evidence="4" id="KW-0963">Cytoplasm</keyword>